<evidence type="ECO:0000313" key="2">
    <source>
        <dbReference type="EMBL" id="PZQ56764.1"/>
    </source>
</evidence>
<keyword evidence="1" id="KW-0472">Membrane</keyword>
<feature type="transmembrane region" description="Helical" evidence="1">
    <location>
        <begin position="67"/>
        <end position="85"/>
    </location>
</feature>
<dbReference type="Proteomes" id="UP000249082">
    <property type="component" value="Unassembled WGS sequence"/>
</dbReference>
<dbReference type="AlphaFoldDB" id="A0A2W5NUY2"/>
<feature type="transmembrane region" description="Helical" evidence="1">
    <location>
        <begin position="39"/>
        <end position="61"/>
    </location>
</feature>
<dbReference type="EMBL" id="QFPX01000003">
    <property type="protein sequence ID" value="PZQ56764.1"/>
    <property type="molecule type" value="Genomic_DNA"/>
</dbReference>
<sequence length="88" mass="8968">MAVTARTLAGTLGAYGLTAQITVVLSLVLALAGMDRAEAVVAATLASFAVFAAISMAIFHARSAGRAWLWLAGAAAPLSLLQWVLSPL</sequence>
<reference evidence="2 3" key="1">
    <citation type="submission" date="2017-08" db="EMBL/GenBank/DDBJ databases">
        <title>Infants hospitalized years apart are colonized by the same room-sourced microbial strains.</title>
        <authorList>
            <person name="Brooks B."/>
            <person name="Olm M.R."/>
            <person name="Firek B.A."/>
            <person name="Baker R."/>
            <person name="Thomas B.C."/>
            <person name="Morowitz M.J."/>
            <person name="Banfield J.F."/>
        </authorList>
    </citation>
    <scope>NUCLEOTIDE SEQUENCE [LARGE SCALE GENOMIC DNA]</scope>
    <source>
        <strain evidence="2">S2_005_002_R2_33</strain>
    </source>
</reference>
<evidence type="ECO:0000256" key="1">
    <source>
        <dbReference type="SAM" id="Phobius"/>
    </source>
</evidence>
<accession>A0A2W5NUY2</accession>
<organism evidence="2 3">
    <name type="scientific">Novosphingobium pentaromativorans</name>
    <dbReference type="NCBI Taxonomy" id="205844"/>
    <lineage>
        <taxon>Bacteria</taxon>
        <taxon>Pseudomonadati</taxon>
        <taxon>Pseudomonadota</taxon>
        <taxon>Alphaproteobacteria</taxon>
        <taxon>Sphingomonadales</taxon>
        <taxon>Sphingomonadaceae</taxon>
        <taxon>Novosphingobium</taxon>
    </lineage>
</organism>
<evidence type="ECO:0000313" key="3">
    <source>
        <dbReference type="Proteomes" id="UP000249082"/>
    </source>
</evidence>
<gene>
    <name evidence="2" type="ORF">DI555_05045</name>
</gene>
<proteinExistence type="predicted"/>
<comment type="caution">
    <text evidence="2">The sequence shown here is derived from an EMBL/GenBank/DDBJ whole genome shotgun (WGS) entry which is preliminary data.</text>
</comment>
<protein>
    <recommendedName>
        <fullName evidence="4">DUF3649 domain-containing protein</fullName>
    </recommendedName>
</protein>
<name>A0A2W5NUY2_9SPHN</name>
<keyword evidence="1" id="KW-1133">Transmembrane helix</keyword>
<evidence type="ECO:0008006" key="4">
    <source>
        <dbReference type="Google" id="ProtNLM"/>
    </source>
</evidence>
<feature type="transmembrane region" description="Helical" evidence="1">
    <location>
        <begin position="12"/>
        <end position="32"/>
    </location>
</feature>
<keyword evidence="1" id="KW-0812">Transmembrane</keyword>